<feature type="transmembrane region" description="Helical" evidence="5">
    <location>
        <begin position="59"/>
        <end position="80"/>
    </location>
</feature>
<comment type="caution">
    <text evidence="7">The sequence shown here is derived from an EMBL/GenBank/DDBJ whole genome shotgun (WGS) entry which is preliminary data.</text>
</comment>
<protein>
    <submittedName>
        <fullName evidence="7">Solute carrier family 35 member E1 homolog</fullName>
    </submittedName>
</protein>
<feature type="transmembrane region" description="Helical" evidence="5">
    <location>
        <begin position="230"/>
        <end position="255"/>
    </location>
</feature>
<evidence type="ECO:0000259" key="6">
    <source>
        <dbReference type="Pfam" id="PF03151"/>
    </source>
</evidence>
<dbReference type="InterPro" id="IPR037185">
    <property type="entry name" value="EmrE-like"/>
</dbReference>
<evidence type="ECO:0000313" key="8">
    <source>
        <dbReference type="Proteomes" id="UP000887116"/>
    </source>
</evidence>
<dbReference type="SUPFAM" id="SSF103481">
    <property type="entry name" value="Multidrug resistance efflux transporter EmrE"/>
    <property type="match status" value="2"/>
</dbReference>
<feature type="domain" description="Sugar phosphate transporter" evidence="6">
    <location>
        <begin position="2"/>
        <end position="256"/>
    </location>
</feature>
<keyword evidence="8" id="KW-1185">Reference proteome</keyword>
<dbReference type="InterPro" id="IPR050186">
    <property type="entry name" value="TPT_transporter"/>
</dbReference>
<dbReference type="PANTHER" id="PTHR11132">
    <property type="entry name" value="SOLUTE CARRIER FAMILY 35"/>
    <property type="match status" value="1"/>
</dbReference>
<organism evidence="7 8">
    <name type="scientific">Trichonephila clavata</name>
    <name type="common">Joro spider</name>
    <name type="synonym">Nephila clavata</name>
    <dbReference type="NCBI Taxonomy" id="2740835"/>
    <lineage>
        <taxon>Eukaryota</taxon>
        <taxon>Metazoa</taxon>
        <taxon>Ecdysozoa</taxon>
        <taxon>Arthropoda</taxon>
        <taxon>Chelicerata</taxon>
        <taxon>Arachnida</taxon>
        <taxon>Araneae</taxon>
        <taxon>Araneomorphae</taxon>
        <taxon>Entelegynae</taxon>
        <taxon>Araneoidea</taxon>
        <taxon>Nephilidae</taxon>
        <taxon>Trichonephila</taxon>
    </lineage>
</organism>
<keyword evidence="3 5" id="KW-1133">Transmembrane helix</keyword>
<feature type="transmembrane region" description="Helical" evidence="5">
    <location>
        <begin position="145"/>
        <end position="164"/>
    </location>
</feature>
<dbReference type="Proteomes" id="UP000887116">
    <property type="component" value="Unassembled WGS sequence"/>
</dbReference>
<keyword evidence="4 5" id="KW-0472">Membrane</keyword>
<keyword evidence="2 5" id="KW-0812">Transmembrane</keyword>
<feature type="transmembrane region" description="Helical" evidence="5">
    <location>
        <begin position="92"/>
        <end position="124"/>
    </location>
</feature>
<dbReference type="InterPro" id="IPR004853">
    <property type="entry name" value="Sugar_P_trans_dom"/>
</dbReference>
<comment type="subcellular location">
    <subcellularLocation>
        <location evidence="1">Membrane</location>
        <topology evidence="1">Multi-pass membrane protein</topology>
    </subcellularLocation>
</comment>
<sequence length="326" mass="36453">MVQLLTATLLSGPLFSLWGIRTVVDINRTYYWKLIVPLAFGKFFASVSSHVSIWKVPVSYAHTVKATMPLFTVILSRIILHEKQTTKVYLSLIPIVIGVLIATASEISFNMIGLISALLATMGFSLQHTFSKKVLCETNIHHLRLLHILARLAFLFFLPVWLMYDCRTIMYDDNLFQGKDKFTILFLLFADGLCNFAQNIVAFSLISLVSPLTYSVCNTAKRISVIGVSLILLGNPVTALNFFGMMLAIFGVLLYNKAKYDANQAKLKAATLPYIAQKESVNLLLKYGDDHHNAVIGKLYPSSVPKKNGYVRLHQMMNGSPNLQNV</sequence>
<feature type="transmembrane region" description="Helical" evidence="5">
    <location>
        <begin position="29"/>
        <end position="47"/>
    </location>
</feature>
<evidence type="ECO:0000256" key="5">
    <source>
        <dbReference type="SAM" id="Phobius"/>
    </source>
</evidence>
<proteinExistence type="predicted"/>
<accession>A0A8X6KPM3</accession>
<feature type="transmembrane region" description="Helical" evidence="5">
    <location>
        <begin position="184"/>
        <end position="209"/>
    </location>
</feature>
<dbReference type="GO" id="GO:0016020">
    <property type="term" value="C:membrane"/>
    <property type="evidence" value="ECO:0007669"/>
    <property type="project" value="UniProtKB-SubCell"/>
</dbReference>
<evidence type="ECO:0000256" key="1">
    <source>
        <dbReference type="ARBA" id="ARBA00004141"/>
    </source>
</evidence>
<dbReference type="EMBL" id="BMAO01022108">
    <property type="protein sequence ID" value="GFQ79636.1"/>
    <property type="molecule type" value="Genomic_DNA"/>
</dbReference>
<name>A0A8X6KPM3_TRICU</name>
<evidence type="ECO:0000256" key="4">
    <source>
        <dbReference type="ARBA" id="ARBA00023136"/>
    </source>
</evidence>
<dbReference type="OrthoDB" id="6418713at2759"/>
<dbReference type="Pfam" id="PF03151">
    <property type="entry name" value="TPT"/>
    <property type="match status" value="1"/>
</dbReference>
<evidence type="ECO:0000256" key="2">
    <source>
        <dbReference type="ARBA" id="ARBA00022692"/>
    </source>
</evidence>
<reference evidence="7" key="1">
    <citation type="submission" date="2020-07" db="EMBL/GenBank/DDBJ databases">
        <title>Multicomponent nature underlies the extraordinary mechanical properties of spider dragline silk.</title>
        <authorList>
            <person name="Kono N."/>
            <person name="Nakamura H."/>
            <person name="Mori M."/>
            <person name="Yoshida Y."/>
            <person name="Ohtoshi R."/>
            <person name="Malay A.D."/>
            <person name="Moran D.A.P."/>
            <person name="Tomita M."/>
            <person name="Numata K."/>
            <person name="Arakawa K."/>
        </authorList>
    </citation>
    <scope>NUCLEOTIDE SEQUENCE</scope>
</reference>
<gene>
    <name evidence="7" type="primary">CG14621</name>
    <name evidence="7" type="ORF">TNCT_689621</name>
</gene>
<evidence type="ECO:0000256" key="3">
    <source>
        <dbReference type="ARBA" id="ARBA00022989"/>
    </source>
</evidence>
<dbReference type="AlphaFoldDB" id="A0A8X6KPM3"/>
<evidence type="ECO:0000313" key="7">
    <source>
        <dbReference type="EMBL" id="GFQ79636.1"/>
    </source>
</evidence>